<dbReference type="AlphaFoldDB" id="A0A3B0MTD8"/>
<keyword evidence="1" id="KW-0694">RNA-binding</keyword>
<dbReference type="InterPro" id="IPR016142">
    <property type="entry name" value="Citrate_synth-like_lrg_a-sub"/>
</dbReference>
<sequence>MINYYNNIQINQLNHNTIHNFIQHLLSKKLDKYEKLLNSIFILYMDHGLTNSCYSSRICISEGGNIYSALICALNTHVHFNTIIKSFESFIKLTNEQIHSILSQFKLNKILLYPFNHLINYKQDPRTLLLNKLINEEYNEIFKRIIEIEKLFDNKIFFKFDLFFLILLHYIYTNTTTPKGANSTAMECNRERELNNTFGTMGKGANSTAIECTMGTQGKGANYTAIECTMGTQGKGANYTAIECTPGKGANYTAIECTMGTQGKGANSIPMECTPGKGANFTAIECTTKEAPFRASTKDITGRGTDTVTEEMEKYLSILIMCRLTDVITVYGRNTIELNNIPMGYTPEYIQERLRRFFSKFGIVTFVRCLTHELDPYQCNGIGYVSFRTKKSSLEASKTNLILPFTLHNKIISIQHLYYNSSNDINYYFKQLHFNKQILLIIQQIYYNIFNNGIDNGIFQNQNYGGVNSNGIIGKGNFKNCNFGGVNFKNGISNGIINGNVNVNFDNGIFEKCFYTNKFIKAGLSIFNIFGSWDNFFNQYPINCLFKIIDGKITLLLCSEERLKRILKSIEIGLSKKLDESISINWRLGKLQLPEQAKKEANELYHLEPLPEQLQLFSRSHTMYRLHDERYLFKFSLKQKRNQQRKLFRQNKTK</sequence>
<gene>
    <name evidence="3" type="ORF">TAT_000245600</name>
</gene>
<dbReference type="InterPro" id="IPR012677">
    <property type="entry name" value="Nucleotide-bd_a/b_plait_sf"/>
</dbReference>
<proteinExistence type="predicted"/>
<dbReference type="InterPro" id="IPR000504">
    <property type="entry name" value="RRM_dom"/>
</dbReference>
<reference evidence="3" key="1">
    <citation type="submission" date="2018-07" db="EMBL/GenBank/DDBJ databases">
        <authorList>
            <person name="Quirk P.G."/>
            <person name="Krulwich T.A."/>
        </authorList>
    </citation>
    <scope>NUCLEOTIDE SEQUENCE</scope>
    <source>
        <strain evidence="3">Anand</strain>
    </source>
</reference>
<dbReference type="InterPro" id="IPR002020">
    <property type="entry name" value="Citrate_synthase"/>
</dbReference>
<dbReference type="VEuPathDB" id="PiroplasmaDB:TA03900"/>
<evidence type="ECO:0000313" key="3">
    <source>
        <dbReference type="EMBL" id="SVP93463.1"/>
    </source>
</evidence>
<name>A0A3B0MTD8_THEAN</name>
<organism evidence="3">
    <name type="scientific">Theileria annulata</name>
    <dbReference type="NCBI Taxonomy" id="5874"/>
    <lineage>
        <taxon>Eukaryota</taxon>
        <taxon>Sar</taxon>
        <taxon>Alveolata</taxon>
        <taxon>Apicomplexa</taxon>
        <taxon>Aconoidasida</taxon>
        <taxon>Piroplasmida</taxon>
        <taxon>Theileriidae</taxon>
        <taxon>Theileria</taxon>
    </lineage>
</organism>
<evidence type="ECO:0000256" key="1">
    <source>
        <dbReference type="PROSITE-ProRule" id="PRU00176"/>
    </source>
</evidence>
<dbReference type="GO" id="GO:0003723">
    <property type="term" value="F:RNA binding"/>
    <property type="evidence" value="ECO:0007669"/>
    <property type="project" value="UniProtKB-UniRule"/>
</dbReference>
<dbReference type="EMBL" id="UIVT01000003">
    <property type="protein sequence ID" value="SVP93463.1"/>
    <property type="molecule type" value="Genomic_DNA"/>
</dbReference>
<dbReference type="PROSITE" id="PS50102">
    <property type="entry name" value="RRM"/>
    <property type="match status" value="1"/>
</dbReference>
<dbReference type="InterPro" id="IPR035979">
    <property type="entry name" value="RBD_domain_sf"/>
</dbReference>
<dbReference type="Gene3D" id="3.30.70.330">
    <property type="match status" value="1"/>
</dbReference>
<dbReference type="SUPFAM" id="SSF54928">
    <property type="entry name" value="RNA-binding domain, RBD"/>
    <property type="match status" value="1"/>
</dbReference>
<feature type="domain" description="RRM" evidence="2">
    <location>
        <begin position="334"/>
        <end position="424"/>
    </location>
</feature>
<dbReference type="InterPro" id="IPR036969">
    <property type="entry name" value="Citrate_synthase_sf"/>
</dbReference>
<evidence type="ECO:0000259" key="2">
    <source>
        <dbReference type="PROSITE" id="PS50102"/>
    </source>
</evidence>
<protein>
    <submittedName>
        <fullName evidence="3">SfiI-subtelomeric related protein family member, putative</fullName>
    </submittedName>
</protein>
<dbReference type="VEuPathDB" id="PiroplasmaDB:TA03905"/>
<dbReference type="Pfam" id="PF00285">
    <property type="entry name" value="Citrate_synt"/>
    <property type="match status" value="1"/>
</dbReference>
<dbReference type="Gene3D" id="1.10.580.10">
    <property type="entry name" value="Citrate Synthase, domain 1"/>
    <property type="match status" value="1"/>
</dbReference>
<dbReference type="SUPFAM" id="SSF48256">
    <property type="entry name" value="Citrate synthase"/>
    <property type="match status" value="1"/>
</dbReference>
<dbReference type="GO" id="GO:0046912">
    <property type="term" value="F:acyltransferase activity, acyl groups converted into alkyl on transfer"/>
    <property type="evidence" value="ECO:0007669"/>
    <property type="project" value="InterPro"/>
</dbReference>
<accession>A0A3B0MTD8</accession>